<dbReference type="AlphaFoldDB" id="A0A7T0BYZ3"/>
<evidence type="ECO:0000313" key="3">
    <source>
        <dbReference type="EMBL" id="QPJ63097.1"/>
    </source>
</evidence>
<feature type="transmembrane region" description="Helical" evidence="1">
    <location>
        <begin position="50"/>
        <end position="74"/>
    </location>
</feature>
<dbReference type="Proteomes" id="UP000594688">
    <property type="component" value="Chromosome"/>
</dbReference>
<protein>
    <submittedName>
        <fullName evidence="3">DUF2062 domain-containing protein</fullName>
    </submittedName>
</protein>
<feature type="domain" description="DUF2062" evidence="2">
    <location>
        <begin position="25"/>
        <end position="158"/>
    </location>
</feature>
<organism evidence="3 4">
    <name type="scientific">Candidatus Nitronauta litoralis</name>
    <dbReference type="NCBI Taxonomy" id="2705533"/>
    <lineage>
        <taxon>Bacteria</taxon>
        <taxon>Pseudomonadati</taxon>
        <taxon>Nitrospinota/Tectimicrobiota group</taxon>
        <taxon>Nitrospinota</taxon>
        <taxon>Nitrospinia</taxon>
        <taxon>Nitrospinales</taxon>
        <taxon>Nitrospinaceae</taxon>
        <taxon>Candidatus Nitronauta</taxon>
    </lineage>
</organism>
<dbReference type="Pfam" id="PF09835">
    <property type="entry name" value="DUF2062"/>
    <property type="match status" value="1"/>
</dbReference>
<dbReference type="PANTHER" id="PTHR40547:SF1">
    <property type="entry name" value="SLL0298 PROTEIN"/>
    <property type="match status" value="1"/>
</dbReference>
<evidence type="ECO:0000256" key="1">
    <source>
        <dbReference type="SAM" id="Phobius"/>
    </source>
</evidence>
<feature type="transmembrane region" description="Helical" evidence="1">
    <location>
        <begin position="135"/>
        <end position="158"/>
    </location>
</feature>
<gene>
    <name evidence="3" type="ORF">G3M70_14925</name>
</gene>
<reference evidence="3 4" key="1">
    <citation type="submission" date="2020-02" db="EMBL/GenBank/DDBJ databases">
        <title>Genomic and physiological characterization of two novel Nitrospinaceae genera.</title>
        <authorList>
            <person name="Mueller A.J."/>
            <person name="Jung M.-Y."/>
            <person name="Strachan C.R."/>
            <person name="Herbold C.W."/>
            <person name="Kirkegaard R.H."/>
            <person name="Daims H."/>
        </authorList>
    </citation>
    <scope>NUCLEOTIDE SEQUENCE [LARGE SCALE GENOMIC DNA]</scope>
    <source>
        <strain evidence="3">EB</strain>
    </source>
</reference>
<proteinExistence type="predicted"/>
<dbReference type="PANTHER" id="PTHR40547">
    <property type="entry name" value="SLL0298 PROTEIN"/>
    <property type="match status" value="1"/>
</dbReference>
<dbReference type="KEGG" id="nli:G3M70_14925"/>
<evidence type="ECO:0000259" key="2">
    <source>
        <dbReference type="Pfam" id="PF09835"/>
    </source>
</evidence>
<dbReference type="InterPro" id="IPR018639">
    <property type="entry name" value="DUF2062"/>
</dbReference>
<dbReference type="EMBL" id="CP048685">
    <property type="protein sequence ID" value="QPJ63097.1"/>
    <property type="molecule type" value="Genomic_DNA"/>
</dbReference>
<sequence length="188" mass="20812">MVVPQKSGPCVDSLYLKSIMETIRRVFRYFYYRFIRLQVSQESMARGMALGLFISTTPTFGFQTGIALVLAAIFRCSKVVAVVAAQLTNALTAPPIYFATYYLGAEILGTQFDSSLVNDLSMDSLKQLSGEVFQALWVGGCIVGTILAVVGYFFVIGIDTKAHRQLVRAKLAMERGKRKNGPMEEKID</sequence>
<name>A0A7T0BYZ3_9BACT</name>
<keyword evidence="1" id="KW-0812">Transmembrane</keyword>
<keyword evidence="1" id="KW-0472">Membrane</keyword>
<accession>A0A7T0BYZ3</accession>
<evidence type="ECO:0000313" key="4">
    <source>
        <dbReference type="Proteomes" id="UP000594688"/>
    </source>
</evidence>
<keyword evidence="1" id="KW-1133">Transmembrane helix</keyword>